<evidence type="ECO:0000313" key="2">
    <source>
        <dbReference type="EMBL" id="MBM6875957.1"/>
    </source>
</evidence>
<accession>A0ABS2G4Y9</accession>
<keyword evidence="3" id="KW-1185">Reference proteome</keyword>
<dbReference type="Proteomes" id="UP000728968">
    <property type="component" value="Unassembled WGS sequence"/>
</dbReference>
<feature type="domain" description="AAA" evidence="1">
    <location>
        <begin position="135"/>
        <end position="287"/>
    </location>
</feature>
<dbReference type="EMBL" id="JACJLT010000136">
    <property type="protein sequence ID" value="MBM6875957.1"/>
    <property type="molecule type" value="Genomic_DNA"/>
</dbReference>
<dbReference type="CDD" id="cd02042">
    <property type="entry name" value="ParAB_family"/>
    <property type="match status" value="1"/>
</dbReference>
<gene>
    <name evidence="2" type="ORF">H6A04_09900</name>
</gene>
<dbReference type="InterPro" id="IPR027417">
    <property type="entry name" value="P-loop_NTPase"/>
</dbReference>
<evidence type="ECO:0000313" key="3">
    <source>
        <dbReference type="Proteomes" id="UP000728968"/>
    </source>
</evidence>
<evidence type="ECO:0000259" key="1">
    <source>
        <dbReference type="Pfam" id="PF13614"/>
    </source>
</evidence>
<dbReference type="InterPro" id="IPR050678">
    <property type="entry name" value="DNA_Partitioning_ATPase"/>
</dbReference>
<name>A0ABS2G4Y9_FUSMR</name>
<dbReference type="PANTHER" id="PTHR13696:SF99">
    <property type="entry name" value="COBYRINIC ACID AC-DIAMIDE SYNTHASE"/>
    <property type="match status" value="1"/>
</dbReference>
<dbReference type="InterPro" id="IPR025669">
    <property type="entry name" value="AAA_dom"/>
</dbReference>
<comment type="caution">
    <text evidence="2">The sequence shown here is derived from an EMBL/GenBank/DDBJ whole genome shotgun (WGS) entry which is preliminary data.</text>
</comment>
<dbReference type="SUPFAM" id="SSF52540">
    <property type="entry name" value="P-loop containing nucleoside triphosphate hydrolases"/>
    <property type="match status" value="1"/>
</dbReference>
<proteinExistence type="predicted"/>
<dbReference type="PANTHER" id="PTHR13696">
    <property type="entry name" value="P-LOOP CONTAINING NUCLEOSIDE TRIPHOSPHATE HYDROLASE"/>
    <property type="match status" value="1"/>
</dbReference>
<dbReference type="RefSeq" id="WP_204716617.1">
    <property type="nucleotide sequence ID" value="NZ_JACJLT010000136.1"/>
</dbReference>
<dbReference type="Gene3D" id="3.40.50.300">
    <property type="entry name" value="P-loop containing nucleotide triphosphate hydrolases"/>
    <property type="match status" value="1"/>
</dbReference>
<sequence>MAKISLAYKKDGRLNGASLSLTKKVIQALGVNEKDNEIVFEYRDKEIVLVKGRTEFEEEKRNSLGEYLLLKKNHSIKFTKIKNSYITKISIPISILGDFGITEIDKDVVIDIEKNRVFIKKEVKNMENKNLESGKIITVKVNKGGVGKTFITTQLAAALALKGFKVLILTSDSQNNVSSYLTPRVKGEKAKLEFKSGLKNWVSKGEGDLFKLRENLYFIPLENNIFGAQFVVKLPIFLENMRKEYDYIFIDSIPTIKIDTTFVENSDKVIIPCFADEVTVEGVINVIYEAGADKVLAIIVNKYEDKKIQKLYLEKIEEAIKNTDIVYPKPVRNSSDIQTLLYNGKTIWESKSKSMNSIKDSFNEVISKLIDLKYGVEEEEDEFDF</sequence>
<dbReference type="Pfam" id="PF13614">
    <property type="entry name" value="AAA_31"/>
    <property type="match status" value="1"/>
</dbReference>
<protein>
    <submittedName>
        <fullName evidence="2">ParA family protein</fullName>
    </submittedName>
</protein>
<reference evidence="2 3" key="1">
    <citation type="journal article" date="2021" name="Sci. Rep.">
        <title>The distribution of antibiotic resistance genes in chicken gut microbiota commensals.</title>
        <authorList>
            <person name="Juricova H."/>
            <person name="Matiasovicova J."/>
            <person name="Kubasova T."/>
            <person name="Cejkova D."/>
            <person name="Rychlik I."/>
        </authorList>
    </citation>
    <scope>NUCLEOTIDE SEQUENCE [LARGE SCALE GENOMIC DNA]</scope>
    <source>
        <strain evidence="2 3">An425</strain>
    </source>
</reference>
<organism evidence="2 3">
    <name type="scientific">Fusobacterium mortiferum</name>
    <dbReference type="NCBI Taxonomy" id="850"/>
    <lineage>
        <taxon>Bacteria</taxon>
        <taxon>Fusobacteriati</taxon>
        <taxon>Fusobacteriota</taxon>
        <taxon>Fusobacteriia</taxon>
        <taxon>Fusobacteriales</taxon>
        <taxon>Fusobacteriaceae</taxon>
        <taxon>Fusobacterium</taxon>
    </lineage>
</organism>